<organism evidence="1 2">
    <name type="scientific">Helicobacter saguini</name>
    <dbReference type="NCBI Taxonomy" id="1548018"/>
    <lineage>
        <taxon>Bacteria</taxon>
        <taxon>Pseudomonadati</taxon>
        <taxon>Campylobacterota</taxon>
        <taxon>Epsilonproteobacteria</taxon>
        <taxon>Campylobacterales</taxon>
        <taxon>Helicobacteraceae</taxon>
        <taxon>Helicobacter</taxon>
    </lineage>
</organism>
<evidence type="ECO:0000313" key="1">
    <source>
        <dbReference type="EMBL" id="MWV69558.1"/>
    </source>
</evidence>
<dbReference type="EMBL" id="QBIU01000001">
    <property type="protein sequence ID" value="MWV69558.1"/>
    <property type="molecule type" value="Genomic_DNA"/>
</dbReference>
<evidence type="ECO:0000313" key="2">
    <source>
        <dbReference type="Proteomes" id="UP000477070"/>
    </source>
</evidence>
<reference evidence="1 2" key="1">
    <citation type="submission" date="2019-12" db="EMBL/GenBank/DDBJ databases">
        <title>Multi-Generational Helicobacter saguini Isolates.</title>
        <authorList>
            <person name="Mannion A."/>
            <person name="Shen Z."/>
            <person name="Fox J.G."/>
        </authorList>
    </citation>
    <scope>NUCLEOTIDE SEQUENCE [LARGE SCALE GENOMIC DNA]</scope>
    <source>
        <strain evidence="2">16-048 (F4)</strain>
    </source>
</reference>
<comment type="caution">
    <text evidence="1">The sequence shown here is derived from an EMBL/GenBank/DDBJ whole genome shotgun (WGS) entry which is preliminary data.</text>
</comment>
<sequence>MKTKNVKYKFDYAVIIPKYQSGLYSIKELASMYKMDVRTLQRYIKKHNIEIDIDSKAFIATFEKMLRSLFMVENKLIQKELISYYSTKYPLLLDRVFLHSEIMLLNLKEIAKNIKTSNDLKLVTKTLKDLSKVLDLARPPCVNQNINISKGSKGKILLDSSNVTIKKEFKEA</sequence>
<protein>
    <recommendedName>
        <fullName evidence="3">HTH psq-type domain-containing protein</fullName>
    </recommendedName>
</protein>
<dbReference type="RefSeq" id="WP_034570264.1">
    <property type="nucleotide sequence ID" value="NZ_QBIU01000001.1"/>
</dbReference>
<proteinExistence type="predicted"/>
<accession>A0A6L7DGL6</accession>
<dbReference type="AlphaFoldDB" id="A0A6L7DGL6"/>
<gene>
    <name evidence="1" type="ORF">DCO61_05930</name>
</gene>
<dbReference type="Proteomes" id="UP000477070">
    <property type="component" value="Unassembled WGS sequence"/>
</dbReference>
<evidence type="ECO:0008006" key="3">
    <source>
        <dbReference type="Google" id="ProtNLM"/>
    </source>
</evidence>
<name>A0A6L7DGL6_9HELI</name>